<dbReference type="SUPFAM" id="SSF55347">
    <property type="entry name" value="Glyceraldehyde-3-phosphate dehydrogenase-like, C-terminal domain"/>
    <property type="match status" value="1"/>
</dbReference>
<reference evidence="6" key="1">
    <citation type="submission" date="2022-01" db="EMBL/GenBank/DDBJ databases">
        <title>Whole genome-based taxonomy of the Shewanellaceae.</title>
        <authorList>
            <person name="Martin-Rodriguez A.J."/>
        </authorList>
    </citation>
    <scope>NUCLEOTIDE SEQUENCE</scope>
    <source>
        <strain evidence="6">DSM 23803</strain>
    </source>
</reference>
<proteinExistence type="inferred from homology"/>
<evidence type="ECO:0000256" key="2">
    <source>
        <dbReference type="ARBA" id="ARBA00022729"/>
    </source>
</evidence>
<keyword evidence="3" id="KW-0560">Oxidoreductase</keyword>
<dbReference type="InterPro" id="IPR000683">
    <property type="entry name" value="Gfo/Idh/MocA-like_OxRdtase_N"/>
</dbReference>
<feature type="domain" description="GFO/IDH/MocA-like oxidoreductase" evidence="5">
    <location>
        <begin position="132"/>
        <end position="250"/>
    </location>
</feature>
<gene>
    <name evidence="6" type="ORF">L2749_08445</name>
</gene>
<accession>A0A9X2CBV2</accession>
<organism evidence="6 7">
    <name type="scientific">Shewanella algicola</name>
    <dbReference type="NCBI Taxonomy" id="640633"/>
    <lineage>
        <taxon>Bacteria</taxon>
        <taxon>Pseudomonadati</taxon>
        <taxon>Pseudomonadota</taxon>
        <taxon>Gammaproteobacteria</taxon>
        <taxon>Alteromonadales</taxon>
        <taxon>Shewanellaceae</taxon>
        <taxon>Shewanella</taxon>
    </lineage>
</organism>
<dbReference type="Proteomes" id="UP001139408">
    <property type="component" value="Unassembled WGS sequence"/>
</dbReference>
<protein>
    <submittedName>
        <fullName evidence="6">Gfo/Idh/MocA family oxidoreductase</fullName>
    </submittedName>
</protein>
<dbReference type="PANTHER" id="PTHR22604">
    <property type="entry name" value="OXIDOREDUCTASES"/>
    <property type="match status" value="1"/>
</dbReference>
<dbReference type="EMBL" id="JAKILJ010000015">
    <property type="protein sequence ID" value="MCL1105293.1"/>
    <property type="molecule type" value="Genomic_DNA"/>
</dbReference>
<evidence type="ECO:0000259" key="4">
    <source>
        <dbReference type="Pfam" id="PF01408"/>
    </source>
</evidence>
<evidence type="ECO:0000313" key="7">
    <source>
        <dbReference type="Proteomes" id="UP001139408"/>
    </source>
</evidence>
<comment type="caution">
    <text evidence="6">The sequence shown here is derived from an EMBL/GenBank/DDBJ whole genome shotgun (WGS) entry which is preliminary data.</text>
</comment>
<dbReference type="GO" id="GO:0016491">
    <property type="term" value="F:oxidoreductase activity"/>
    <property type="evidence" value="ECO:0007669"/>
    <property type="project" value="UniProtKB-KW"/>
</dbReference>
<dbReference type="InterPro" id="IPR055170">
    <property type="entry name" value="GFO_IDH_MocA-like_dom"/>
</dbReference>
<evidence type="ECO:0000259" key="5">
    <source>
        <dbReference type="Pfam" id="PF22725"/>
    </source>
</evidence>
<dbReference type="PANTHER" id="PTHR22604:SF105">
    <property type="entry name" value="TRANS-1,2-DIHYDROBENZENE-1,2-DIOL DEHYDROGENASE"/>
    <property type="match status" value="1"/>
</dbReference>
<evidence type="ECO:0000313" key="6">
    <source>
        <dbReference type="EMBL" id="MCL1105293.1"/>
    </source>
</evidence>
<feature type="domain" description="Gfo/Idh/MocA-like oxidoreductase N-terminal" evidence="4">
    <location>
        <begin position="5"/>
        <end position="119"/>
    </location>
</feature>
<dbReference type="AlphaFoldDB" id="A0A9X2CBV2"/>
<keyword evidence="7" id="KW-1185">Reference proteome</keyword>
<dbReference type="SUPFAM" id="SSF51735">
    <property type="entry name" value="NAD(P)-binding Rossmann-fold domains"/>
    <property type="match status" value="1"/>
</dbReference>
<dbReference type="InterPro" id="IPR050984">
    <property type="entry name" value="Gfo/Idh/MocA_domain"/>
</dbReference>
<dbReference type="Gene3D" id="3.30.360.10">
    <property type="entry name" value="Dihydrodipicolinate Reductase, domain 2"/>
    <property type="match status" value="1"/>
</dbReference>
<dbReference type="Pfam" id="PF01408">
    <property type="entry name" value="GFO_IDH_MocA"/>
    <property type="match status" value="1"/>
</dbReference>
<dbReference type="Gene3D" id="3.40.50.720">
    <property type="entry name" value="NAD(P)-binding Rossmann-like Domain"/>
    <property type="match status" value="1"/>
</dbReference>
<sequence length="340" mass="37046">MSKMINWGILGTSFISGVMVDAIKAQGQSQIYAVAGRNTTTLAEFATQYNIAHQFTDFDALINDPLVDVIYIALPNHLHHEYVIKAANAGKAILCEKSLSVDMPSTIASLDAVKQNQVFFLEGLMYLAHPFMQQLSQTLASGVIGDVKSIRGQYCAAISQFVNPASLGALFNLGCYPASLMQLVMQQQFGNSVSQQYQLQATGRRGQDGNICESTAIVTYANGVQCHLHTAEDYGLHAGFTILGSLGSIEFTSNPWLPEAQGNHFSVRLYEQDADIVNVEAKGNGFYYQVEAVLAALDSKQHTVARPLAQLQDSHDIMSMLTTWHQAALKSCTENLTIKG</sequence>
<dbReference type="InterPro" id="IPR036291">
    <property type="entry name" value="NAD(P)-bd_dom_sf"/>
</dbReference>
<evidence type="ECO:0000256" key="1">
    <source>
        <dbReference type="ARBA" id="ARBA00010928"/>
    </source>
</evidence>
<comment type="similarity">
    <text evidence="1">Belongs to the Gfo/Idh/MocA family.</text>
</comment>
<keyword evidence="2" id="KW-0732">Signal</keyword>
<dbReference type="RefSeq" id="WP_229779990.1">
    <property type="nucleotide sequence ID" value="NZ_BMQI01000016.1"/>
</dbReference>
<dbReference type="GO" id="GO:0000166">
    <property type="term" value="F:nucleotide binding"/>
    <property type="evidence" value="ECO:0007669"/>
    <property type="project" value="InterPro"/>
</dbReference>
<evidence type="ECO:0000256" key="3">
    <source>
        <dbReference type="ARBA" id="ARBA00023002"/>
    </source>
</evidence>
<dbReference type="Pfam" id="PF22725">
    <property type="entry name" value="GFO_IDH_MocA_C3"/>
    <property type="match status" value="1"/>
</dbReference>
<name>A0A9X2CBV2_9GAMM</name>